<reference evidence="3" key="1">
    <citation type="submission" date="2016-10" db="EMBL/GenBank/DDBJ databases">
        <authorList>
            <person name="Varghese N."/>
            <person name="Submissions S."/>
        </authorList>
    </citation>
    <scope>NUCLEOTIDE SEQUENCE [LARGE SCALE GENOMIC DNA]</scope>
    <source>
        <strain evidence="3">DSM 23313</strain>
    </source>
</reference>
<protein>
    <recommendedName>
        <fullName evidence="4">Lipoprotein</fullName>
    </recommendedName>
</protein>
<feature type="signal peptide" evidence="1">
    <location>
        <begin position="1"/>
        <end position="23"/>
    </location>
</feature>
<evidence type="ECO:0000313" key="2">
    <source>
        <dbReference type="EMBL" id="SDH70356.1"/>
    </source>
</evidence>
<proteinExistence type="predicted"/>
<accession>A0A1G8EKI0</accession>
<evidence type="ECO:0008006" key="4">
    <source>
        <dbReference type="Google" id="ProtNLM"/>
    </source>
</evidence>
<dbReference type="PROSITE" id="PS51257">
    <property type="entry name" value="PROKAR_LIPOPROTEIN"/>
    <property type="match status" value="1"/>
</dbReference>
<dbReference type="EMBL" id="FNDQ01000011">
    <property type="protein sequence ID" value="SDH70356.1"/>
    <property type="molecule type" value="Genomic_DNA"/>
</dbReference>
<dbReference type="STRING" id="702745.SAMN05421818_11156"/>
<organism evidence="2 3">
    <name type="scientific">Myroides phaeus</name>
    <dbReference type="NCBI Taxonomy" id="702745"/>
    <lineage>
        <taxon>Bacteria</taxon>
        <taxon>Pseudomonadati</taxon>
        <taxon>Bacteroidota</taxon>
        <taxon>Flavobacteriia</taxon>
        <taxon>Flavobacteriales</taxon>
        <taxon>Flavobacteriaceae</taxon>
        <taxon>Myroides</taxon>
    </lineage>
</organism>
<evidence type="ECO:0000313" key="3">
    <source>
        <dbReference type="Proteomes" id="UP000243588"/>
    </source>
</evidence>
<feature type="chain" id="PRO_5017304706" description="Lipoprotein" evidence="1">
    <location>
        <begin position="24"/>
        <end position="298"/>
    </location>
</feature>
<keyword evidence="3" id="KW-1185">Reference proteome</keyword>
<gene>
    <name evidence="2" type="ORF">SAMN05421818_11156</name>
</gene>
<dbReference type="AlphaFoldDB" id="A0A1G8EKI0"/>
<keyword evidence="1" id="KW-0732">Signal</keyword>
<dbReference type="RefSeq" id="WP_090408457.1">
    <property type="nucleotide sequence ID" value="NZ_FNDQ01000011.1"/>
</dbReference>
<name>A0A1G8EKI0_9FLAO</name>
<sequence>MKLKSFYQTLLILLAFISLTTLVGCSKDSVSPAPPVDETVDKGHEEWGKVTFTFTKGHLHGSLFHGDPINPETKYFVSKQEISFEVDEKGNVVPSTTEPIRFIKDVHYGLEITYYNKNGERMNSEFTSAEMAPIHQHFFLNKNVKDLLTNKDLGNHLDIFKYSYRDTEPEDQMFYISPNAKLRPKNDPIGLKGYFYITDKYKTFDLNILLVHVVKGTKLDDNGNPYPFDKPSKRILGTQDLNIKIPVKIYTEHPGGSDAEVDKFIKDIAREFNITEEEAYDDWDKSFDAPHDSSKYYM</sequence>
<evidence type="ECO:0000256" key="1">
    <source>
        <dbReference type="SAM" id="SignalP"/>
    </source>
</evidence>
<dbReference type="Proteomes" id="UP000243588">
    <property type="component" value="Unassembled WGS sequence"/>
</dbReference>